<dbReference type="PROSITE" id="PS51257">
    <property type="entry name" value="PROKAR_LIPOPROTEIN"/>
    <property type="match status" value="1"/>
</dbReference>
<name>A0ABU6Z810_9FABA</name>
<organism evidence="2 3">
    <name type="scientific">Stylosanthes scabra</name>
    <dbReference type="NCBI Taxonomy" id="79078"/>
    <lineage>
        <taxon>Eukaryota</taxon>
        <taxon>Viridiplantae</taxon>
        <taxon>Streptophyta</taxon>
        <taxon>Embryophyta</taxon>
        <taxon>Tracheophyta</taxon>
        <taxon>Spermatophyta</taxon>
        <taxon>Magnoliopsida</taxon>
        <taxon>eudicotyledons</taxon>
        <taxon>Gunneridae</taxon>
        <taxon>Pentapetalae</taxon>
        <taxon>rosids</taxon>
        <taxon>fabids</taxon>
        <taxon>Fabales</taxon>
        <taxon>Fabaceae</taxon>
        <taxon>Papilionoideae</taxon>
        <taxon>50 kb inversion clade</taxon>
        <taxon>dalbergioids sensu lato</taxon>
        <taxon>Dalbergieae</taxon>
        <taxon>Pterocarpus clade</taxon>
        <taxon>Stylosanthes</taxon>
    </lineage>
</organism>
<feature type="signal peptide" evidence="1">
    <location>
        <begin position="1"/>
        <end position="26"/>
    </location>
</feature>
<evidence type="ECO:0000313" key="2">
    <source>
        <dbReference type="EMBL" id="MED6217901.1"/>
    </source>
</evidence>
<keyword evidence="1" id="KW-0732">Signal</keyword>
<evidence type="ECO:0000256" key="1">
    <source>
        <dbReference type="SAM" id="SignalP"/>
    </source>
</evidence>
<protein>
    <submittedName>
        <fullName evidence="2">Uncharacterized protein</fullName>
    </submittedName>
</protein>
<dbReference type="Proteomes" id="UP001341840">
    <property type="component" value="Unassembled WGS sequence"/>
</dbReference>
<evidence type="ECO:0000313" key="3">
    <source>
        <dbReference type="Proteomes" id="UP001341840"/>
    </source>
</evidence>
<accession>A0ABU6Z810</accession>
<proteinExistence type="predicted"/>
<keyword evidence="3" id="KW-1185">Reference proteome</keyword>
<reference evidence="2 3" key="1">
    <citation type="journal article" date="2023" name="Plants (Basel)">
        <title>Bridging the Gap: Combining Genomics and Transcriptomics Approaches to Understand Stylosanthes scabra, an Orphan Legume from the Brazilian Caatinga.</title>
        <authorList>
            <person name="Ferreira-Neto J.R.C."/>
            <person name="da Silva M.D."/>
            <person name="Binneck E."/>
            <person name="de Melo N.F."/>
            <person name="da Silva R.H."/>
            <person name="de Melo A.L.T.M."/>
            <person name="Pandolfi V."/>
            <person name="Bustamante F.O."/>
            <person name="Brasileiro-Vidal A.C."/>
            <person name="Benko-Iseppon A.M."/>
        </authorList>
    </citation>
    <scope>NUCLEOTIDE SEQUENCE [LARGE SCALE GENOMIC DNA]</scope>
    <source>
        <tissue evidence="2">Leaves</tissue>
    </source>
</reference>
<comment type="caution">
    <text evidence="2">The sequence shown here is derived from an EMBL/GenBank/DDBJ whole genome shotgun (WGS) entry which is preliminary data.</text>
</comment>
<sequence>MLWIGGRGVMLIIPIVAIVSCMSSFATDLAESSCVLPRIASSSLKATISTTPSSTSTLIRRIVGLGEICNREWLARVLVSIQHIIIRLKERLCFRNSEGTKSFHDGSGKTIVLFSESINDGLNNVVVINSSLRRCNKDVMSRSPSFIKALAVKNLVLVRFRGLDVAVLVVHEAYCVESAKSVVEATTIFDDVLAGAR</sequence>
<feature type="chain" id="PRO_5046159016" evidence="1">
    <location>
        <begin position="27"/>
        <end position="197"/>
    </location>
</feature>
<gene>
    <name evidence="2" type="ORF">PIB30_021856</name>
</gene>
<dbReference type="EMBL" id="JASCZI010271933">
    <property type="protein sequence ID" value="MED6217901.1"/>
    <property type="molecule type" value="Genomic_DNA"/>
</dbReference>